<dbReference type="STRING" id="913774.A0A0C3GRU0"/>
<dbReference type="SUPFAM" id="SSF56112">
    <property type="entry name" value="Protein kinase-like (PK-like)"/>
    <property type="match status" value="1"/>
</dbReference>
<organism evidence="2 3">
    <name type="scientific">Oidiodendron maius (strain Zn)</name>
    <dbReference type="NCBI Taxonomy" id="913774"/>
    <lineage>
        <taxon>Eukaryota</taxon>
        <taxon>Fungi</taxon>
        <taxon>Dikarya</taxon>
        <taxon>Ascomycota</taxon>
        <taxon>Pezizomycotina</taxon>
        <taxon>Leotiomycetes</taxon>
        <taxon>Leotiomycetes incertae sedis</taxon>
        <taxon>Myxotrichaceae</taxon>
        <taxon>Oidiodendron</taxon>
    </lineage>
</organism>
<accession>A0A0C3GRU0</accession>
<reference evidence="2 3" key="1">
    <citation type="submission" date="2014-04" db="EMBL/GenBank/DDBJ databases">
        <authorList>
            <consortium name="DOE Joint Genome Institute"/>
            <person name="Kuo A."/>
            <person name="Martino E."/>
            <person name="Perotto S."/>
            <person name="Kohler A."/>
            <person name="Nagy L.G."/>
            <person name="Floudas D."/>
            <person name="Copeland A."/>
            <person name="Barry K.W."/>
            <person name="Cichocki N."/>
            <person name="Veneault-Fourrey C."/>
            <person name="LaButti K."/>
            <person name="Lindquist E.A."/>
            <person name="Lipzen A."/>
            <person name="Lundell T."/>
            <person name="Morin E."/>
            <person name="Murat C."/>
            <person name="Sun H."/>
            <person name="Tunlid A."/>
            <person name="Henrissat B."/>
            <person name="Grigoriev I.V."/>
            <person name="Hibbett D.S."/>
            <person name="Martin F."/>
            <person name="Nordberg H.P."/>
            <person name="Cantor M.N."/>
            <person name="Hua S.X."/>
        </authorList>
    </citation>
    <scope>NUCLEOTIDE SEQUENCE [LARGE SCALE GENOMIC DNA]</scope>
    <source>
        <strain evidence="2 3">Zn</strain>
    </source>
</reference>
<reference evidence="3" key="2">
    <citation type="submission" date="2015-01" db="EMBL/GenBank/DDBJ databases">
        <title>Evolutionary Origins and Diversification of the Mycorrhizal Mutualists.</title>
        <authorList>
            <consortium name="DOE Joint Genome Institute"/>
            <consortium name="Mycorrhizal Genomics Consortium"/>
            <person name="Kohler A."/>
            <person name="Kuo A."/>
            <person name="Nagy L.G."/>
            <person name="Floudas D."/>
            <person name="Copeland A."/>
            <person name="Barry K.W."/>
            <person name="Cichocki N."/>
            <person name="Veneault-Fourrey C."/>
            <person name="LaButti K."/>
            <person name="Lindquist E.A."/>
            <person name="Lipzen A."/>
            <person name="Lundell T."/>
            <person name="Morin E."/>
            <person name="Murat C."/>
            <person name="Riley R."/>
            <person name="Ohm R."/>
            <person name="Sun H."/>
            <person name="Tunlid A."/>
            <person name="Henrissat B."/>
            <person name="Grigoriev I.V."/>
            <person name="Hibbett D.S."/>
            <person name="Martin F."/>
        </authorList>
    </citation>
    <scope>NUCLEOTIDE SEQUENCE [LARGE SCALE GENOMIC DNA]</scope>
    <source>
        <strain evidence="3">Zn</strain>
    </source>
</reference>
<protein>
    <recommendedName>
        <fullName evidence="1">Aminoglycoside phosphotransferase domain-containing protein</fullName>
    </recommendedName>
</protein>
<dbReference type="InterPro" id="IPR011009">
    <property type="entry name" value="Kinase-like_dom_sf"/>
</dbReference>
<dbReference type="InterPro" id="IPR002575">
    <property type="entry name" value="Aminoglycoside_PTrfase"/>
</dbReference>
<dbReference type="InParanoid" id="A0A0C3GRU0"/>
<keyword evidence="3" id="KW-1185">Reference proteome</keyword>
<evidence type="ECO:0000313" key="2">
    <source>
        <dbReference type="EMBL" id="KIM93166.1"/>
    </source>
</evidence>
<dbReference type="PANTHER" id="PTHR21310">
    <property type="entry name" value="AMINOGLYCOSIDE PHOSPHOTRANSFERASE-RELATED-RELATED"/>
    <property type="match status" value="1"/>
</dbReference>
<gene>
    <name evidence="2" type="ORF">OIDMADRAFT_173330</name>
</gene>
<feature type="domain" description="Aminoglycoside phosphotransferase" evidence="1">
    <location>
        <begin position="95"/>
        <end position="321"/>
    </location>
</feature>
<dbReference type="PANTHER" id="PTHR21310:SF15">
    <property type="entry name" value="AMINOGLYCOSIDE PHOSPHOTRANSFERASE DOMAIN-CONTAINING PROTEIN"/>
    <property type="match status" value="1"/>
</dbReference>
<sequence>MESKALERKFSDSISRKSCPNSGVENSKAFSGYQWTYLSSLPSGPLRSRAEWFFSSVNWRALLDYAAEKRNGINCMLLDDIGLGYNHMVRIIEFTDGTRWVARLRMPPLSKSGSCEDALKAIRHCEFNAISLVRQKTSIPIPEIHAFEPQSDCNVNAPFMLMDCLEGNVGMDLGMTIPPKYKQAFLRSLAKIHVQLSKVQLPKIGTIVSMNQDGTYEQGPIPGLGGPFNTATEFFMAWATKVKFGRTDEQLRAASGQYAAEIIPSVSSFPRSISKLATRLSVRDQGPFPLCHGDFGHNNIIVDDRYRVLGVIDWETAFAGPWEVFGDFPLTLSTVPPTVDAPWNYDEEGSPKSADLVQKLADQKDYVAAVRQEENRSEGNSYFLSNALEDSGRQQLVTAMRLYQSGKVGWYSKLIDEFSH</sequence>
<name>A0A0C3GRU0_OIDMZ</name>
<evidence type="ECO:0000259" key="1">
    <source>
        <dbReference type="Pfam" id="PF01636"/>
    </source>
</evidence>
<dbReference type="Proteomes" id="UP000054321">
    <property type="component" value="Unassembled WGS sequence"/>
</dbReference>
<evidence type="ECO:0000313" key="3">
    <source>
        <dbReference type="Proteomes" id="UP000054321"/>
    </source>
</evidence>
<dbReference type="AlphaFoldDB" id="A0A0C3GRU0"/>
<dbReference type="Pfam" id="PF01636">
    <property type="entry name" value="APH"/>
    <property type="match status" value="1"/>
</dbReference>
<dbReference type="OrthoDB" id="10003767at2759"/>
<dbReference type="InterPro" id="IPR051678">
    <property type="entry name" value="AGP_Transferase"/>
</dbReference>
<dbReference type="EMBL" id="KN832898">
    <property type="protein sequence ID" value="KIM93166.1"/>
    <property type="molecule type" value="Genomic_DNA"/>
</dbReference>
<dbReference type="Gene3D" id="3.90.1200.10">
    <property type="match status" value="1"/>
</dbReference>
<dbReference type="HOGENOM" id="CLU_038960_0_0_1"/>
<proteinExistence type="predicted"/>